<evidence type="ECO:0000256" key="2">
    <source>
        <dbReference type="SAM" id="MobiDB-lite"/>
    </source>
</evidence>
<feature type="region of interest" description="Disordered" evidence="2">
    <location>
        <begin position="399"/>
        <end position="435"/>
    </location>
</feature>
<feature type="compositionally biased region" description="Basic and acidic residues" evidence="2">
    <location>
        <begin position="420"/>
        <end position="435"/>
    </location>
</feature>
<protein>
    <submittedName>
        <fullName evidence="4">Uncharacterized protein</fullName>
    </submittedName>
</protein>
<name>A0A9P0I9H0_SPOLI</name>
<evidence type="ECO:0000313" key="4">
    <source>
        <dbReference type="EMBL" id="CAH1642657.1"/>
    </source>
</evidence>
<feature type="chain" id="PRO_5040109559" evidence="3">
    <location>
        <begin position="21"/>
        <end position="636"/>
    </location>
</feature>
<evidence type="ECO:0000256" key="3">
    <source>
        <dbReference type="SAM" id="SignalP"/>
    </source>
</evidence>
<evidence type="ECO:0000256" key="1">
    <source>
        <dbReference type="SAM" id="Coils"/>
    </source>
</evidence>
<proteinExistence type="predicted"/>
<keyword evidence="3" id="KW-0732">Signal</keyword>
<dbReference type="EMBL" id="LR824559">
    <property type="protein sequence ID" value="CAH1642657.1"/>
    <property type="molecule type" value="Genomic_DNA"/>
</dbReference>
<keyword evidence="5" id="KW-1185">Reference proteome</keyword>
<reference evidence="4" key="1">
    <citation type="submission" date="2022-02" db="EMBL/GenBank/DDBJ databases">
        <authorList>
            <person name="King R."/>
        </authorList>
    </citation>
    <scope>NUCLEOTIDE SEQUENCE</scope>
</reference>
<gene>
    <name evidence="4" type="ORF">SPLIT_LOCUS8013</name>
</gene>
<feature type="compositionally biased region" description="Basic and acidic residues" evidence="2">
    <location>
        <begin position="286"/>
        <end position="301"/>
    </location>
</feature>
<evidence type="ECO:0000313" key="5">
    <source>
        <dbReference type="Proteomes" id="UP001153321"/>
    </source>
</evidence>
<keyword evidence="1" id="KW-0175">Coiled coil</keyword>
<accession>A0A9P0I9H0</accession>
<feature type="coiled-coil region" evidence="1">
    <location>
        <begin position="478"/>
        <end position="505"/>
    </location>
</feature>
<feature type="region of interest" description="Disordered" evidence="2">
    <location>
        <begin position="333"/>
        <end position="364"/>
    </location>
</feature>
<feature type="signal peptide" evidence="3">
    <location>
        <begin position="1"/>
        <end position="20"/>
    </location>
</feature>
<feature type="region of interest" description="Disordered" evidence="2">
    <location>
        <begin position="286"/>
        <end position="305"/>
    </location>
</feature>
<feature type="compositionally biased region" description="Basic residues" evidence="2">
    <location>
        <begin position="399"/>
        <end position="409"/>
    </location>
</feature>
<organism evidence="4 5">
    <name type="scientific">Spodoptera littoralis</name>
    <name type="common">Egyptian cotton leafworm</name>
    <dbReference type="NCBI Taxonomy" id="7109"/>
    <lineage>
        <taxon>Eukaryota</taxon>
        <taxon>Metazoa</taxon>
        <taxon>Ecdysozoa</taxon>
        <taxon>Arthropoda</taxon>
        <taxon>Hexapoda</taxon>
        <taxon>Insecta</taxon>
        <taxon>Pterygota</taxon>
        <taxon>Neoptera</taxon>
        <taxon>Endopterygota</taxon>
        <taxon>Lepidoptera</taxon>
        <taxon>Glossata</taxon>
        <taxon>Ditrysia</taxon>
        <taxon>Noctuoidea</taxon>
        <taxon>Noctuidae</taxon>
        <taxon>Amphipyrinae</taxon>
        <taxon>Spodoptera</taxon>
    </lineage>
</organism>
<sequence length="636" mass="73631">MKVCACVLLFTIFALITTSSQDTNKDLKLKKAIHDKLHAKEERKLNIAKDLLAKTKALSKVPRFQVTTPRVVTFTGFIIQAINIINTYDDITFGDFIDTLNEEVKNYHYRGCKFSELTKHHDTRRMLQTKLNLISGKPVSETKANINAVADILRDERYDKKVKDFVDYINSLYGPETVEKFEKILNELQYYNKPKTRRMDDNMAEVIKDALKALIFDYYTHLHVNAKIELKERIQNIWNQMKGTQTSTFNTKQFHVSPPTTNFYISETEDKESSNDLEVVTSVEARANKNENTDPESEKVLDSSSNSIEQFQEKLREFNTHRYVTLVTEGFDEVHSDDETDEANQLGTNNEPNHKIKPQSSDENSKYVKGLARYAMKHLNNHDINKVYEMATGEKKHKLKDKKKYRQKKQQYSIEEDEDNIGRTPRDNDKYYEAKNNDGIGKHFSDTDTFGYKRAFQPGLWRGARYTQIYRRSGSSNTTTAANVNDDLERRVSNLEKQVQEVRKEMIVGHKEDKNNNKDSVTIKSKYDSNNKLDVRTALPTVQMRAEAINNNAKEVTAREPLVIIRNRAVDEDTSTADTRVYDNGHETTVYDKINASMTTSTNLRRRNSPITHPAAEYTYIELDPFDHTHDDYVNK</sequence>
<dbReference type="AlphaFoldDB" id="A0A9P0I9H0"/>
<dbReference type="Proteomes" id="UP001153321">
    <property type="component" value="Chromosome 28"/>
</dbReference>